<proteinExistence type="predicted"/>
<evidence type="ECO:0000313" key="1">
    <source>
        <dbReference type="EMBL" id="KAL3870935.1"/>
    </source>
</evidence>
<dbReference type="Proteomes" id="UP001634394">
    <property type="component" value="Unassembled WGS sequence"/>
</dbReference>
<accession>A0ABD3WAK2</accession>
<dbReference type="EMBL" id="JBJQND010000007">
    <property type="protein sequence ID" value="KAL3870935.1"/>
    <property type="molecule type" value="Genomic_DNA"/>
</dbReference>
<dbReference type="Gene3D" id="2.20.100.10">
    <property type="entry name" value="Thrombospondin type-1 (TSP1) repeat"/>
    <property type="match status" value="1"/>
</dbReference>
<evidence type="ECO:0000313" key="2">
    <source>
        <dbReference type="Proteomes" id="UP001634394"/>
    </source>
</evidence>
<sequence>MTRACTNPRPEHGGVYCDGDAISYRECSATSECKVRNGIWLMSIHVSYKTYL</sequence>
<dbReference type="AlphaFoldDB" id="A0ABD3WAK2"/>
<dbReference type="InterPro" id="IPR036383">
    <property type="entry name" value="TSP1_rpt_sf"/>
</dbReference>
<gene>
    <name evidence="1" type="ORF">ACJMK2_038963</name>
</gene>
<protein>
    <submittedName>
        <fullName evidence="1">Uncharacterized protein</fullName>
    </submittedName>
</protein>
<name>A0ABD3WAK2_SINWO</name>
<reference evidence="1 2" key="1">
    <citation type="submission" date="2024-11" db="EMBL/GenBank/DDBJ databases">
        <title>Chromosome-level genome assembly of the freshwater bivalve Anodonta woodiana.</title>
        <authorList>
            <person name="Chen X."/>
        </authorList>
    </citation>
    <scope>NUCLEOTIDE SEQUENCE [LARGE SCALE GENOMIC DNA]</scope>
    <source>
        <strain evidence="1">MN2024</strain>
        <tissue evidence="1">Gills</tissue>
    </source>
</reference>
<keyword evidence="2" id="KW-1185">Reference proteome</keyword>
<organism evidence="1 2">
    <name type="scientific">Sinanodonta woodiana</name>
    <name type="common">Chinese pond mussel</name>
    <name type="synonym">Anodonta woodiana</name>
    <dbReference type="NCBI Taxonomy" id="1069815"/>
    <lineage>
        <taxon>Eukaryota</taxon>
        <taxon>Metazoa</taxon>
        <taxon>Spiralia</taxon>
        <taxon>Lophotrochozoa</taxon>
        <taxon>Mollusca</taxon>
        <taxon>Bivalvia</taxon>
        <taxon>Autobranchia</taxon>
        <taxon>Heteroconchia</taxon>
        <taxon>Palaeoheterodonta</taxon>
        <taxon>Unionida</taxon>
        <taxon>Unionoidea</taxon>
        <taxon>Unionidae</taxon>
        <taxon>Unioninae</taxon>
        <taxon>Sinanodonta</taxon>
    </lineage>
</organism>
<comment type="caution">
    <text evidence="1">The sequence shown here is derived from an EMBL/GenBank/DDBJ whole genome shotgun (WGS) entry which is preliminary data.</text>
</comment>